<protein>
    <submittedName>
        <fullName evidence="1">Uncharacterized protein</fullName>
    </submittedName>
</protein>
<dbReference type="EMBL" id="KD150756">
    <property type="protein sequence ID" value="EMS57071.1"/>
    <property type="molecule type" value="Genomic_DNA"/>
</dbReference>
<name>M7ZBR1_TRIUA</name>
<evidence type="ECO:0000313" key="1">
    <source>
        <dbReference type="EMBL" id="EMS57071.1"/>
    </source>
</evidence>
<sequence>MAVKPALAATSPQFLCTQVHTVQRTRHGLEIAEKRTGWEKRCDAGAKPRG</sequence>
<dbReference type="AlphaFoldDB" id="M7ZBR1"/>
<gene>
    <name evidence="1" type="ORF">TRIUR3_03948</name>
</gene>
<accession>M7ZBR1</accession>
<reference evidence="1" key="1">
    <citation type="journal article" date="2013" name="Nature">
        <title>Draft genome of the wheat A-genome progenitor Triticum urartu.</title>
        <authorList>
            <person name="Ling H.Q."/>
            <person name="Zhao S."/>
            <person name="Liu D."/>
            <person name="Wang J."/>
            <person name="Sun H."/>
            <person name="Zhang C."/>
            <person name="Fan H."/>
            <person name="Li D."/>
            <person name="Dong L."/>
            <person name="Tao Y."/>
            <person name="Gao C."/>
            <person name="Wu H."/>
            <person name="Li Y."/>
            <person name="Cui Y."/>
            <person name="Guo X."/>
            <person name="Zheng S."/>
            <person name="Wang B."/>
            <person name="Yu K."/>
            <person name="Liang Q."/>
            <person name="Yang W."/>
            <person name="Lou X."/>
            <person name="Chen J."/>
            <person name="Feng M."/>
            <person name="Jian J."/>
            <person name="Zhang X."/>
            <person name="Luo G."/>
            <person name="Jiang Y."/>
            <person name="Liu J."/>
            <person name="Wang Z."/>
            <person name="Sha Y."/>
            <person name="Zhang B."/>
            <person name="Wu H."/>
            <person name="Tang D."/>
            <person name="Shen Q."/>
            <person name="Xue P."/>
            <person name="Zou S."/>
            <person name="Wang X."/>
            <person name="Liu X."/>
            <person name="Wang F."/>
            <person name="Yang Y."/>
            <person name="An X."/>
            <person name="Dong Z."/>
            <person name="Zhang K."/>
            <person name="Zhang X."/>
            <person name="Luo M.C."/>
            <person name="Dvorak J."/>
            <person name="Tong Y."/>
            <person name="Wang J."/>
            <person name="Yang H."/>
            <person name="Li Z."/>
            <person name="Wang D."/>
            <person name="Zhang A."/>
            <person name="Wang J."/>
        </authorList>
    </citation>
    <scope>NUCLEOTIDE SEQUENCE</scope>
</reference>
<proteinExistence type="predicted"/>
<organism evidence="1">
    <name type="scientific">Triticum urartu</name>
    <name type="common">Red wild einkorn</name>
    <name type="synonym">Crithodium urartu</name>
    <dbReference type="NCBI Taxonomy" id="4572"/>
    <lineage>
        <taxon>Eukaryota</taxon>
        <taxon>Viridiplantae</taxon>
        <taxon>Streptophyta</taxon>
        <taxon>Embryophyta</taxon>
        <taxon>Tracheophyta</taxon>
        <taxon>Spermatophyta</taxon>
        <taxon>Magnoliopsida</taxon>
        <taxon>Liliopsida</taxon>
        <taxon>Poales</taxon>
        <taxon>Poaceae</taxon>
        <taxon>BOP clade</taxon>
        <taxon>Pooideae</taxon>
        <taxon>Triticodae</taxon>
        <taxon>Triticeae</taxon>
        <taxon>Triticinae</taxon>
        <taxon>Triticum</taxon>
    </lineage>
</organism>